<sequence length="269" mass="28084">MGGDAFFVASKLGWALLRPDTLILVSLGFGLLLLWRGRFGAGRAVLGLVLIALLVLSLTPLAPRAMARLEAAYPVPAIEGHPVAGIVVLGGGEEPGISVSHGEPTVNEAGDRFLAALALARRFPEAPVLFTGGSGRIRPAAIPEANVAAALLLRAGLDPSRLILEDASRSTAENARRAAELAPDRPGDWVLVTSAFHMRRAVATFCAAGWRDILPYPVDFRTAPGFRATPGLPENIGLLTLTLHETLGLAVYRASGLAADPLPEGCLAG</sequence>
<dbReference type="InterPro" id="IPR014729">
    <property type="entry name" value="Rossmann-like_a/b/a_fold"/>
</dbReference>
<protein>
    <recommendedName>
        <fullName evidence="2">DUF218 domain-containing protein</fullName>
    </recommendedName>
</protein>
<organism evidence="3 4">
    <name type="scientific">Rhodovulum sulfidophilum</name>
    <name type="common">Rhodobacter sulfidophilus</name>
    <dbReference type="NCBI Taxonomy" id="35806"/>
    <lineage>
        <taxon>Bacteria</taxon>
        <taxon>Pseudomonadati</taxon>
        <taxon>Pseudomonadota</taxon>
        <taxon>Alphaproteobacteria</taxon>
        <taxon>Rhodobacterales</taxon>
        <taxon>Paracoccaceae</taxon>
        <taxon>Rhodovulum</taxon>
    </lineage>
</organism>
<dbReference type="Gene3D" id="3.40.50.620">
    <property type="entry name" value="HUPs"/>
    <property type="match status" value="1"/>
</dbReference>
<accession>A0A0D6AX60</accession>
<dbReference type="GO" id="GO:0005886">
    <property type="term" value="C:plasma membrane"/>
    <property type="evidence" value="ECO:0007669"/>
    <property type="project" value="TreeGrafter"/>
</dbReference>
<feature type="domain" description="DUF218" evidence="2">
    <location>
        <begin position="85"/>
        <end position="248"/>
    </location>
</feature>
<evidence type="ECO:0000313" key="4">
    <source>
        <dbReference type="Proteomes" id="UP000064912"/>
    </source>
</evidence>
<dbReference type="EMBL" id="AP014800">
    <property type="protein sequence ID" value="BAQ67462.1"/>
    <property type="molecule type" value="Genomic_DNA"/>
</dbReference>
<reference evidence="3 4" key="1">
    <citation type="submission" date="2015-02" db="EMBL/GenBank/DDBJ databases">
        <title>Genome sequene of Rhodovulum sulfidophilum DSM 2351.</title>
        <authorList>
            <person name="Nagao N."/>
        </authorList>
    </citation>
    <scope>NUCLEOTIDE SEQUENCE [LARGE SCALE GENOMIC DNA]</scope>
    <source>
        <strain evidence="3 4">DSM 2351</strain>
    </source>
</reference>
<feature type="transmembrane region" description="Helical" evidence="1">
    <location>
        <begin position="41"/>
        <end position="62"/>
    </location>
</feature>
<evidence type="ECO:0000259" key="2">
    <source>
        <dbReference type="Pfam" id="PF02698"/>
    </source>
</evidence>
<keyword evidence="1" id="KW-0812">Transmembrane</keyword>
<dbReference type="InterPro" id="IPR051599">
    <property type="entry name" value="Cell_Envelope_Assoc"/>
</dbReference>
<keyword evidence="1" id="KW-1133">Transmembrane helix</keyword>
<dbReference type="GO" id="GO:0000270">
    <property type="term" value="P:peptidoglycan metabolic process"/>
    <property type="evidence" value="ECO:0007669"/>
    <property type="project" value="TreeGrafter"/>
</dbReference>
<proteinExistence type="predicted"/>
<dbReference type="CDD" id="cd06259">
    <property type="entry name" value="YdcF-like"/>
    <property type="match status" value="1"/>
</dbReference>
<dbReference type="eggNOG" id="COG1434">
    <property type="taxonomic scope" value="Bacteria"/>
</dbReference>
<dbReference type="PANTHER" id="PTHR30336:SF4">
    <property type="entry name" value="ENVELOPE BIOGENESIS FACTOR ELYC"/>
    <property type="match status" value="1"/>
</dbReference>
<dbReference type="KEGG" id="rsu:NHU_00291"/>
<dbReference type="AlphaFoldDB" id="A0A0D6AX60"/>
<dbReference type="PANTHER" id="PTHR30336">
    <property type="entry name" value="INNER MEMBRANE PROTEIN, PROBABLE PERMEASE"/>
    <property type="match status" value="1"/>
</dbReference>
<dbReference type="InterPro" id="IPR003848">
    <property type="entry name" value="DUF218"/>
</dbReference>
<feature type="transmembrane region" description="Helical" evidence="1">
    <location>
        <begin position="12"/>
        <end position="35"/>
    </location>
</feature>
<dbReference type="Proteomes" id="UP000064912">
    <property type="component" value="Chromosome"/>
</dbReference>
<dbReference type="GO" id="GO:0043164">
    <property type="term" value="P:Gram-negative-bacterium-type cell wall biogenesis"/>
    <property type="evidence" value="ECO:0007669"/>
    <property type="project" value="TreeGrafter"/>
</dbReference>
<evidence type="ECO:0000313" key="3">
    <source>
        <dbReference type="EMBL" id="BAQ67462.1"/>
    </source>
</evidence>
<gene>
    <name evidence="3" type="ORF">NHU_00291</name>
</gene>
<evidence type="ECO:0000256" key="1">
    <source>
        <dbReference type="SAM" id="Phobius"/>
    </source>
</evidence>
<dbReference type="Pfam" id="PF02698">
    <property type="entry name" value="DUF218"/>
    <property type="match status" value="1"/>
</dbReference>
<dbReference type="PATRIC" id="fig|35806.4.peg.296"/>
<keyword evidence="1" id="KW-0472">Membrane</keyword>
<name>A0A0D6AX60_RHOSU</name>